<feature type="compositionally biased region" description="Acidic residues" evidence="1">
    <location>
        <begin position="818"/>
        <end position="841"/>
    </location>
</feature>
<evidence type="ECO:0000313" key="2">
    <source>
        <dbReference type="EMBL" id="KAK3867359.1"/>
    </source>
</evidence>
<dbReference type="Proteomes" id="UP001286313">
    <property type="component" value="Unassembled WGS sequence"/>
</dbReference>
<feature type="compositionally biased region" description="Polar residues" evidence="1">
    <location>
        <begin position="863"/>
        <end position="874"/>
    </location>
</feature>
<feature type="compositionally biased region" description="Low complexity" evidence="1">
    <location>
        <begin position="793"/>
        <end position="815"/>
    </location>
</feature>
<protein>
    <submittedName>
        <fullName evidence="2">Uncharacterized protein</fullName>
    </submittedName>
</protein>
<gene>
    <name evidence="2" type="ORF">Pcinc_027176</name>
</gene>
<name>A0AAE1F4G7_PETCI</name>
<feature type="region of interest" description="Disordered" evidence="1">
    <location>
        <begin position="715"/>
        <end position="874"/>
    </location>
</feature>
<evidence type="ECO:0000313" key="3">
    <source>
        <dbReference type="Proteomes" id="UP001286313"/>
    </source>
</evidence>
<feature type="compositionally biased region" description="Polar residues" evidence="1">
    <location>
        <begin position="163"/>
        <end position="177"/>
    </location>
</feature>
<feature type="compositionally biased region" description="Basic and acidic residues" evidence="1">
    <location>
        <begin position="179"/>
        <end position="195"/>
    </location>
</feature>
<feature type="compositionally biased region" description="Polar residues" evidence="1">
    <location>
        <begin position="44"/>
        <end position="75"/>
    </location>
</feature>
<keyword evidence="3" id="KW-1185">Reference proteome</keyword>
<feature type="compositionally biased region" description="Basic residues" evidence="1">
    <location>
        <begin position="753"/>
        <end position="772"/>
    </location>
</feature>
<feature type="compositionally biased region" description="Polar residues" evidence="1">
    <location>
        <begin position="674"/>
        <end position="702"/>
    </location>
</feature>
<feature type="region of interest" description="Disordered" evidence="1">
    <location>
        <begin position="674"/>
        <end position="703"/>
    </location>
</feature>
<dbReference type="AlphaFoldDB" id="A0AAE1F4G7"/>
<feature type="region of interest" description="Disordered" evidence="1">
    <location>
        <begin position="163"/>
        <end position="196"/>
    </location>
</feature>
<dbReference type="EMBL" id="JAWQEG010003223">
    <property type="protein sequence ID" value="KAK3867359.1"/>
    <property type="molecule type" value="Genomic_DNA"/>
</dbReference>
<feature type="region of interest" description="Disordered" evidence="1">
    <location>
        <begin position="44"/>
        <end position="82"/>
    </location>
</feature>
<reference evidence="2" key="1">
    <citation type="submission" date="2023-10" db="EMBL/GenBank/DDBJ databases">
        <title>Genome assemblies of two species of porcelain crab, Petrolisthes cinctipes and Petrolisthes manimaculis (Anomura: Porcellanidae).</title>
        <authorList>
            <person name="Angst P."/>
        </authorList>
    </citation>
    <scope>NUCLEOTIDE SEQUENCE</scope>
    <source>
        <strain evidence="2">PB745_01</strain>
        <tissue evidence="2">Gill</tissue>
    </source>
</reference>
<evidence type="ECO:0000256" key="1">
    <source>
        <dbReference type="SAM" id="MobiDB-lite"/>
    </source>
</evidence>
<sequence length="874" mass="95669">MVSVVCNVFTQTFWRAVGVDTHHHQQQQQTETGVTGRHFLSSQAQPTTHPVQLSLNGPPDTTQLSHLSHTQSKPQNVPHPQLDPKQLLSVYLDSSTTMSHVYSEPHYRSATPALPLQLPHNIKSEKNSYPLHSVTNLAHTQDNGDNTTQSKIIVHKVTENNVSSSCEKFQTSTTTTPADHIDGDQSKSSGDRDDTWVLLGSLDPECSSRKPPPGEGSTSGLSLFTSPVVTSVPSILASSSPPLHPPNNIYEAEISWFIVPTSVTSDSGTKTFSTSTLVSSPHPLEDESDVGKSCITSSWSPVCQNKHPSISGSMGTNVASCSRSHLPLQNKRDSGTPESTYSTAVSYSLLSSSPVSREISLTRGSLGCEEECDWCCSDEGETVDDSQSQMKHNEFDNNLIKLQNSDLCIHQIPFVSSENKRKATESIQVNKCPQESTAPCTGVMRDREVTGVEIINEDNIIFPELAIEAADELFDDEREGLVSSEVMRTEVIYENKVDCIEGSHEDEDTGTEMTQEDEFLDKDRGMVTCHKVVYHELIHEDKNACTIITNNHRNIHTEVKYEGEKVCREIVHDDDKERDVVVTCDDAGSGGVLYPGWQCCDDDDGVVVVTSGSEAVGPDVAAACVKWLRRQCVFSQGSEGECDFPVYQGDTTETACSSDMDHHQIQAGSCDTVTASQAQEQQGKNSINTTPITSQGIPNNRVQVKEDIRDFDIYSITQPGGEGQYPPLPALPNLSDSSDTEEEIESTCGEGKSRRKRRRPPWGQRRKNQTGKRLKELTQGDDVMYPVTYPAFTPTSTSTTTTPTTITTSLPSSSTCIPEEDEVEEDAATDEDDESEDDDETSTVVPDDFGNETDSDIEVLAQSGATPTSKRQTT</sequence>
<proteinExistence type="predicted"/>
<accession>A0AAE1F4G7</accession>
<comment type="caution">
    <text evidence="2">The sequence shown here is derived from an EMBL/GenBank/DDBJ whole genome shotgun (WGS) entry which is preliminary data.</text>
</comment>
<organism evidence="2 3">
    <name type="scientific">Petrolisthes cinctipes</name>
    <name type="common">Flat porcelain crab</name>
    <dbReference type="NCBI Taxonomy" id="88211"/>
    <lineage>
        <taxon>Eukaryota</taxon>
        <taxon>Metazoa</taxon>
        <taxon>Ecdysozoa</taxon>
        <taxon>Arthropoda</taxon>
        <taxon>Crustacea</taxon>
        <taxon>Multicrustacea</taxon>
        <taxon>Malacostraca</taxon>
        <taxon>Eumalacostraca</taxon>
        <taxon>Eucarida</taxon>
        <taxon>Decapoda</taxon>
        <taxon>Pleocyemata</taxon>
        <taxon>Anomura</taxon>
        <taxon>Galatheoidea</taxon>
        <taxon>Porcellanidae</taxon>
        <taxon>Petrolisthes</taxon>
    </lineage>
</organism>